<proteinExistence type="predicted"/>
<feature type="transmembrane region" description="Helical" evidence="2">
    <location>
        <begin position="39"/>
        <end position="61"/>
    </location>
</feature>
<gene>
    <name evidence="3" type="ORF">GCM10023216_11210</name>
</gene>
<keyword evidence="2" id="KW-0812">Transmembrane</keyword>
<evidence type="ECO:0000313" key="3">
    <source>
        <dbReference type="EMBL" id="GAA4723387.1"/>
    </source>
</evidence>
<dbReference type="RefSeq" id="WP_172150981.1">
    <property type="nucleotide sequence ID" value="NZ_BAABID010000006.1"/>
</dbReference>
<evidence type="ECO:0000256" key="2">
    <source>
        <dbReference type="SAM" id="Phobius"/>
    </source>
</evidence>
<dbReference type="Proteomes" id="UP001500956">
    <property type="component" value="Unassembled WGS sequence"/>
</dbReference>
<organism evidence="3 4">
    <name type="scientific">Isoptericola chiayiensis</name>
    <dbReference type="NCBI Taxonomy" id="579446"/>
    <lineage>
        <taxon>Bacteria</taxon>
        <taxon>Bacillati</taxon>
        <taxon>Actinomycetota</taxon>
        <taxon>Actinomycetes</taxon>
        <taxon>Micrococcales</taxon>
        <taxon>Promicromonosporaceae</taxon>
        <taxon>Isoptericola</taxon>
    </lineage>
</organism>
<accession>A0ABP8Y8N5</accession>
<protein>
    <submittedName>
        <fullName evidence="3">Uncharacterized protein</fullName>
    </submittedName>
</protein>
<keyword evidence="2" id="KW-1133">Transmembrane helix</keyword>
<evidence type="ECO:0000256" key="1">
    <source>
        <dbReference type="SAM" id="MobiDB-lite"/>
    </source>
</evidence>
<comment type="caution">
    <text evidence="3">The sequence shown here is derived from an EMBL/GenBank/DDBJ whole genome shotgun (WGS) entry which is preliminary data.</text>
</comment>
<keyword evidence="2" id="KW-0472">Membrane</keyword>
<feature type="region of interest" description="Disordered" evidence="1">
    <location>
        <begin position="69"/>
        <end position="106"/>
    </location>
</feature>
<name>A0ABP8Y8N5_9MICO</name>
<dbReference type="EMBL" id="BAABID010000006">
    <property type="protein sequence ID" value="GAA4723387.1"/>
    <property type="molecule type" value="Genomic_DNA"/>
</dbReference>
<evidence type="ECO:0000313" key="4">
    <source>
        <dbReference type="Proteomes" id="UP001500956"/>
    </source>
</evidence>
<reference evidence="4" key="1">
    <citation type="journal article" date="2019" name="Int. J. Syst. Evol. Microbiol.">
        <title>The Global Catalogue of Microorganisms (GCM) 10K type strain sequencing project: providing services to taxonomists for standard genome sequencing and annotation.</title>
        <authorList>
            <consortium name="The Broad Institute Genomics Platform"/>
            <consortium name="The Broad Institute Genome Sequencing Center for Infectious Disease"/>
            <person name="Wu L."/>
            <person name="Ma J."/>
        </authorList>
    </citation>
    <scope>NUCLEOTIDE SEQUENCE [LARGE SCALE GENOMIC DNA]</scope>
    <source>
        <strain evidence="4">JCM 18063</strain>
    </source>
</reference>
<keyword evidence="4" id="KW-1185">Reference proteome</keyword>
<sequence>MNDDELIRAMRVLAGRTPQVRVDVEEVLRAGRRRRARRAAGGVAVGGLLGVGLVVGTLAWADTTPAPDVVPAPAASTGVPAPDSTSDADDGWTTYPPSPDDGEHALVDHERGTIGLPEDDWVLSAEEQAAVDTAQQYLEIECLSDVGLGDEVEFVGPVPPYDERQRGLGLWTAEDLDRDYDVLVDRGAFWFDFQDDPRHLNDHTYSGVTPVPDDVLHGCYEDAEAAISGLTGDEFAESAWAGGTSGSPDLAVYLGTSFRSEATLRNLEPEERRVARQAREIVVEWEECLAEEGLEAMEAQAMVPAGVLDFEGAYSAEQREIMAALARWESEQEQRREIDEWPPSELGYTAEQTAFLDEPRPRPLLVGDAAERRRVVEVDVRCKQSLGTVQRLADLDATVQLAYIAEYPEYFESRREISVRMLANARDVLDEAGVEMP</sequence>